<reference evidence="2 3" key="1">
    <citation type="journal article" date="2008" name="Nature">
        <title>The genome of the model beetle and pest Tribolium castaneum.</title>
        <authorList>
            <consortium name="Tribolium Genome Sequencing Consortium"/>
            <person name="Richards S."/>
            <person name="Gibbs R.A."/>
            <person name="Weinstock G.M."/>
            <person name="Brown S.J."/>
            <person name="Denell R."/>
            <person name="Beeman R.W."/>
            <person name="Gibbs R."/>
            <person name="Beeman R.W."/>
            <person name="Brown S.J."/>
            <person name="Bucher G."/>
            <person name="Friedrich M."/>
            <person name="Grimmelikhuijzen C.J."/>
            <person name="Klingler M."/>
            <person name="Lorenzen M."/>
            <person name="Richards S."/>
            <person name="Roth S."/>
            <person name="Schroder R."/>
            <person name="Tautz D."/>
            <person name="Zdobnov E.M."/>
            <person name="Muzny D."/>
            <person name="Gibbs R.A."/>
            <person name="Weinstock G.M."/>
            <person name="Attaway T."/>
            <person name="Bell S."/>
            <person name="Buhay C.J."/>
            <person name="Chandrabose M.N."/>
            <person name="Chavez D."/>
            <person name="Clerk-Blankenburg K.P."/>
            <person name="Cree A."/>
            <person name="Dao M."/>
            <person name="Davis C."/>
            <person name="Chacko J."/>
            <person name="Dinh H."/>
            <person name="Dugan-Rocha S."/>
            <person name="Fowler G."/>
            <person name="Garner T.T."/>
            <person name="Garnes J."/>
            <person name="Gnirke A."/>
            <person name="Hawes A."/>
            <person name="Hernandez J."/>
            <person name="Hines S."/>
            <person name="Holder M."/>
            <person name="Hume J."/>
            <person name="Jhangiani S.N."/>
            <person name="Joshi V."/>
            <person name="Khan Z.M."/>
            <person name="Jackson L."/>
            <person name="Kovar C."/>
            <person name="Kowis A."/>
            <person name="Lee S."/>
            <person name="Lewis L.R."/>
            <person name="Margolis J."/>
            <person name="Morgan M."/>
            <person name="Nazareth L.V."/>
            <person name="Nguyen N."/>
            <person name="Okwuonu G."/>
            <person name="Parker D."/>
            <person name="Richards S."/>
            <person name="Ruiz S.J."/>
            <person name="Santibanez J."/>
            <person name="Savard J."/>
            <person name="Scherer S.E."/>
            <person name="Schneider B."/>
            <person name="Sodergren E."/>
            <person name="Tautz D."/>
            <person name="Vattahil S."/>
            <person name="Villasana D."/>
            <person name="White C.S."/>
            <person name="Wright R."/>
            <person name="Park Y."/>
            <person name="Beeman R.W."/>
            <person name="Lord J."/>
            <person name="Oppert B."/>
            <person name="Lorenzen M."/>
            <person name="Brown S."/>
            <person name="Wang L."/>
            <person name="Savard J."/>
            <person name="Tautz D."/>
            <person name="Richards S."/>
            <person name="Weinstock G."/>
            <person name="Gibbs R.A."/>
            <person name="Liu Y."/>
            <person name="Worley K."/>
            <person name="Weinstock G."/>
            <person name="Elsik C.G."/>
            <person name="Reese J.T."/>
            <person name="Elhaik E."/>
            <person name="Landan G."/>
            <person name="Graur D."/>
            <person name="Arensburger P."/>
            <person name="Atkinson P."/>
            <person name="Beeman R.W."/>
            <person name="Beidler J."/>
            <person name="Brown S.J."/>
            <person name="Demuth J.P."/>
            <person name="Drury D.W."/>
            <person name="Du Y.Z."/>
            <person name="Fujiwara H."/>
            <person name="Lorenzen M."/>
            <person name="Maselli V."/>
            <person name="Osanai M."/>
            <person name="Park Y."/>
            <person name="Robertson H.M."/>
            <person name="Tu Z."/>
            <person name="Wang J.J."/>
            <person name="Wang S."/>
            <person name="Richards S."/>
            <person name="Song H."/>
            <person name="Zhang L."/>
            <person name="Sodergren E."/>
            <person name="Werner D."/>
            <person name="Stanke M."/>
            <person name="Morgenstern B."/>
            <person name="Solovyev V."/>
            <person name="Kosarev P."/>
            <person name="Brown G."/>
            <person name="Chen H.C."/>
            <person name="Ermolaeva O."/>
            <person name="Hlavina W."/>
            <person name="Kapustin Y."/>
            <person name="Kiryutin B."/>
            <person name="Kitts P."/>
            <person name="Maglott D."/>
            <person name="Pruitt K."/>
            <person name="Sapojnikov V."/>
            <person name="Souvorov A."/>
            <person name="Mackey A.J."/>
            <person name="Waterhouse R.M."/>
            <person name="Wyder S."/>
            <person name="Zdobnov E.M."/>
            <person name="Zdobnov E.M."/>
            <person name="Wyder S."/>
            <person name="Kriventseva E.V."/>
            <person name="Kadowaki T."/>
            <person name="Bork P."/>
            <person name="Aranda M."/>
            <person name="Bao R."/>
            <person name="Beermann A."/>
            <person name="Berns N."/>
            <person name="Bolognesi R."/>
            <person name="Bonneton F."/>
            <person name="Bopp D."/>
            <person name="Brown S.J."/>
            <person name="Bucher G."/>
            <person name="Butts T."/>
            <person name="Chaumot A."/>
            <person name="Denell R.E."/>
            <person name="Ferrier D.E."/>
            <person name="Friedrich M."/>
            <person name="Gordon C.M."/>
            <person name="Jindra M."/>
            <person name="Klingler M."/>
            <person name="Lan Q."/>
            <person name="Lattorff H.M."/>
            <person name="Laudet V."/>
            <person name="von Levetsow C."/>
            <person name="Liu Z."/>
            <person name="Lutz R."/>
            <person name="Lynch J.A."/>
            <person name="da Fonseca R.N."/>
            <person name="Posnien N."/>
            <person name="Reuter R."/>
            <person name="Roth S."/>
            <person name="Savard J."/>
            <person name="Schinko J.B."/>
            <person name="Schmitt C."/>
            <person name="Schoppmeier M."/>
            <person name="Schroder R."/>
            <person name="Shippy T.D."/>
            <person name="Simonnet F."/>
            <person name="Marques-Souza H."/>
            <person name="Tautz D."/>
            <person name="Tomoyasu Y."/>
            <person name="Trauner J."/>
            <person name="Van der Zee M."/>
            <person name="Vervoort M."/>
            <person name="Wittkopp N."/>
            <person name="Wimmer E.A."/>
            <person name="Yang X."/>
            <person name="Jones A.K."/>
            <person name="Sattelle D.B."/>
            <person name="Ebert P.R."/>
            <person name="Nelson D."/>
            <person name="Scott J.G."/>
            <person name="Beeman R.W."/>
            <person name="Muthukrishnan S."/>
            <person name="Kramer K.J."/>
            <person name="Arakane Y."/>
            <person name="Beeman R.W."/>
            <person name="Zhu Q."/>
            <person name="Hogenkamp D."/>
            <person name="Dixit R."/>
            <person name="Oppert B."/>
            <person name="Jiang H."/>
            <person name="Zou Z."/>
            <person name="Marshall J."/>
            <person name="Elpidina E."/>
            <person name="Vinokurov K."/>
            <person name="Oppert C."/>
            <person name="Zou Z."/>
            <person name="Evans J."/>
            <person name="Lu Z."/>
            <person name="Zhao P."/>
            <person name="Sumathipala N."/>
            <person name="Altincicek B."/>
            <person name="Vilcinskas A."/>
            <person name="Williams M."/>
            <person name="Hultmark D."/>
            <person name="Hetru C."/>
            <person name="Jiang H."/>
            <person name="Grimmelikhuijzen C.J."/>
            <person name="Hauser F."/>
            <person name="Cazzamali G."/>
            <person name="Williamson M."/>
            <person name="Park Y."/>
            <person name="Li B."/>
            <person name="Tanaka Y."/>
            <person name="Predel R."/>
            <person name="Neupert S."/>
            <person name="Schachtner J."/>
            <person name="Verleyen P."/>
            <person name="Raible F."/>
            <person name="Bork P."/>
            <person name="Friedrich M."/>
            <person name="Walden K.K."/>
            <person name="Robertson H.M."/>
            <person name="Angeli S."/>
            <person name="Foret S."/>
            <person name="Bucher G."/>
            <person name="Schuetz S."/>
            <person name="Maleszka R."/>
            <person name="Wimmer E.A."/>
            <person name="Beeman R.W."/>
            <person name="Lorenzen M."/>
            <person name="Tomoyasu Y."/>
            <person name="Miller S.C."/>
            <person name="Grossmann D."/>
            <person name="Bucher G."/>
        </authorList>
    </citation>
    <scope>NUCLEOTIDE SEQUENCE [LARGE SCALE GENOMIC DNA]</scope>
    <source>
        <strain evidence="2 3">Georgia GA2</strain>
    </source>
</reference>
<protein>
    <submittedName>
        <fullName evidence="2">Uncharacterized protein</fullName>
    </submittedName>
</protein>
<feature type="compositionally biased region" description="Basic residues" evidence="1">
    <location>
        <begin position="144"/>
        <end position="155"/>
    </location>
</feature>
<name>A0A139W9Z7_TRICA</name>
<feature type="compositionally biased region" description="Polar residues" evidence="1">
    <location>
        <begin position="59"/>
        <end position="70"/>
    </location>
</feature>
<dbReference type="AlphaFoldDB" id="A0A139W9Z7"/>
<feature type="region of interest" description="Disordered" evidence="1">
    <location>
        <begin position="59"/>
        <end position="155"/>
    </location>
</feature>
<dbReference type="InParanoid" id="A0A139W9Z7"/>
<dbReference type="EMBL" id="KQ971770">
    <property type="protein sequence ID" value="KYB24737.1"/>
    <property type="molecule type" value="Genomic_DNA"/>
</dbReference>
<sequence>MHAAHTNLEKSRIRPSQEEAMRHLIDIVSNLKGKIDDCLKQIQNQNGTIQRLDQLLAESQTKSSKPITRSNKGHTDVITNQERENLTNVKAQKKSNKPSDRVIENNKQKKQVDKEGNTVQDKKPETSQSLNQRNDEKEKDIRTKVAKKSKQDRRP</sequence>
<evidence type="ECO:0000313" key="2">
    <source>
        <dbReference type="EMBL" id="KYB24737.1"/>
    </source>
</evidence>
<feature type="compositionally biased region" description="Basic and acidic residues" evidence="1">
    <location>
        <begin position="97"/>
        <end position="125"/>
    </location>
</feature>
<accession>A0A139W9Z7</accession>
<gene>
    <name evidence="2" type="primary">AUGUSTUS-3.0.2_32282</name>
    <name evidence="2" type="ORF">TcasGA2_TC032282</name>
</gene>
<dbReference type="Proteomes" id="UP000007266">
    <property type="component" value="Unassembled WGS sequence"/>
</dbReference>
<reference evidence="2 3" key="2">
    <citation type="journal article" date="2010" name="Nucleic Acids Res.">
        <title>BeetleBase in 2010: revisions to provide comprehensive genomic information for Tribolium castaneum.</title>
        <authorList>
            <person name="Kim H.S."/>
            <person name="Murphy T."/>
            <person name="Xia J."/>
            <person name="Caragea D."/>
            <person name="Park Y."/>
            <person name="Beeman R.W."/>
            <person name="Lorenzen M.D."/>
            <person name="Butcher S."/>
            <person name="Manak J.R."/>
            <person name="Brown S.J."/>
        </authorList>
    </citation>
    <scope>NUCLEOTIDE SEQUENCE [LARGE SCALE GENOMIC DNA]</scope>
    <source>
        <strain evidence="2 3">Georgia GA2</strain>
    </source>
</reference>
<evidence type="ECO:0000313" key="3">
    <source>
        <dbReference type="Proteomes" id="UP000007266"/>
    </source>
</evidence>
<proteinExistence type="predicted"/>
<keyword evidence="3" id="KW-1185">Reference proteome</keyword>
<feature type="compositionally biased region" description="Basic and acidic residues" evidence="1">
    <location>
        <begin position="133"/>
        <end position="143"/>
    </location>
</feature>
<evidence type="ECO:0000256" key="1">
    <source>
        <dbReference type="SAM" id="MobiDB-lite"/>
    </source>
</evidence>
<organism evidence="2 3">
    <name type="scientific">Tribolium castaneum</name>
    <name type="common">Red flour beetle</name>
    <dbReference type="NCBI Taxonomy" id="7070"/>
    <lineage>
        <taxon>Eukaryota</taxon>
        <taxon>Metazoa</taxon>
        <taxon>Ecdysozoa</taxon>
        <taxon>Arthropoda</taxon>
        <taxon>Hexapoda</taxon>
        <taxon>Insecta</taxon>
        <taxon>Pterygota</taxon>
        <taxon>Neoptera</taxon>
        <taxon>Endopterygota</taxon>
        <taxon>Coleoptera</taxon>
        <taxon>Polyphaga</taxon>
        <taxon>Cucujiformia</taxon>
        <taxon>Tenebrionidae</taxon>
        <taxon>Tenebrionidae incertae sedis</taxon>
        <taxon>Tribolium</taxon>
    </lineage>
</organism>